<dbReference type="Pfam" id="PF07143">
    <property type="entry name" value="CrtC"/>
    <property type="match status" value="1"/>
</dbReference>
<dbReference type="InterPro" id="IPR010791">
    <property type="entry name" value="AttH_dom"/>
</dbReference>
<dbReference type="SUPFAM" id="SSF159245">
    <property type="entry name" value="AttH-like"/>
    <property type="match status" value="1"/>
</dbReference>
<evidence type="ECO:0000313" key="2">
    <source>
        <dbReference type="EMBL" id="KUJ14975.1"/>
    </source>
</evidence>
<dbReference type="EMBL" id="KQ947419">
    <property type="protein sequence ID" value="KUJ14975.1"/>
    <property type="molecule type" value="Genomic_DNA"/>
</dbReference>
<gene>
    <name evidence="2" type="ORF">LY89DRAFT_126829</name>
</gene>
<accession>A0A194X465</accession>
<keyword evidence="3" id="KW-1185">Reference proteome</keyword>
<dbReference type="Proteomes" id="UP000070700">
    <property type="component" value="Unassembled WGS sequence"/>
</dbReference>
<feature type="domain" description="AttH" evidence="1">
    <location>
        <begin position="19"/>
        <end position="197"/>
    </location>
</feature>
<name>A0A194X465_MOLSC</name>
<organism evidence="2 3">
    <name type="scientific">Mollisia scopiformis</name>
    <name type="common">Conifer needle endophyte fungus</name>
    <name type="synonym">Phialocephala scopiformis</name>
    <dbReference type="NCBI Taxonomy" id="149040"/>
    <lineage>
        <taxon>Eukaryota</taxon>
        <taxon>Fungi</taxon>
        <taxon>Dikarya</taxon>
        <taxon>Ascomycota</taxon>
        <taxon>Pezizomycotina</taxon>
        <taxon>Leotiomycetes</taxon>
        <taxon>Helotiales</taxon>
        <taxon>Mollisiaceae</taxon>
        <taxon>Mollisia</taxon>
    </lineage>
</organism>
<dbReference type="Gene3D" id="2.40.370.10">
    <property type="entry name" value="AttH-like domain"/>
    <property type="match status" value="2"/>
</dbReference>
<reference evidence="2 3" key="1">
    <citation type="submission" date="2015-10" db="EMBL/GenBank/DDBJ databases">
        <title>Full genome of DAOMC 229536 Phialocephala scopiformis, a fungal endophyte of spruce producing the potent anti-insectan compound rugulosin.</title>
        <authorList>
            <consortium name="DOE Joint Genome Institute"/>
            <person name="Walker A.K."/>
            <person name="Frasz S.L."/>
            <person name="Seifert K.A."/>
            <person name="Miller J.D."/>
            <person name="Mondo S.J."/>
            <person name="Labutti K."/>
            <person name="Lipzen A."/>
            <person name="Dockter R."/>
            <person name="Kennedy M."/>
            <person name="Grigoriev I.V."/>
            <person name="Spatafora J.W."/>
        </authorList>
    </citation>
    <scope>NUCLEOTIDE SEQUENCE [LARGE SCALE GENOMIC DNA]</scope>
    <source>
        <strain evidence="2 3">CBS 120377</strain>
    </source>
</reference>
<dbReference type="KEGG" id="psco:LY89DRAFT_126829"/>
<protein>
    <recommendedName>
        <fullName evidence="1">AttH domain-containing protein</fullName>
    </recommendedName>
</protein>
<dbReference type="GeneID" id="28814929"/>
<evidence type="ECO:0000313" key="3">
    <source>
        <dbReference type="Proteomes" id="UP000070700"/>
    </source>
</evidence>
<sequence length="356" mass="38511">MSAIQLPKDQYAHVGAPSEWWWHIGTISTADGSRTFGFEINATGITGIASFSQISITDVQNQIHYQSSAVFPWDANWAESDSTKAWFVNVGKAPSNGSVSMTGNDFGQKNEMSIVGEFLDAETQTPCSINLSLHQTGPPLLVFGTGVHTDVNPQGKTPLTKNNYYYSFTRLSAVGSISMGSEKVSVVGTTWMDHEYGAFPNNFTWALQDATLDNGTQLSSFAPPDADIKLGLAFSSFVSIIWPDGNSTFEQSVTTPLGPVWASSFPAKGKGNSYFTQYKVEVPKYNTVLLFTASMPDQEFRQQGTENPPVWEGVAIVEGTFRGEMVCGTAWIEQNFGGGATGALRGGRAGFVDLKL</sequence>
<dbReference type="PANTHER" id="PTHR38591">
    <property type="entry name" value="HYDROLASE"/>
    <property type="match status" value="1"/>
</dbReference>
<dbReference type="RefSeq" id="XP_018069330.1">
    <property type="nucleotide sequence ID" value="XM_018205203.1"/>
</dbReference>
<proteinExistence type="predicted"/>
<dbReference type="InterPro" id="IPR023374">
    <property type="entry name" value="AttH-like_dom_sf"/>
</dbReference>
<dbReference type="AlphaFoldDB" id="A0A194X465"/>
<dbReference type="InParanoid" id="A0A194X465"/>
<dbReference type="PANTHER" id="PTHR38591:SF1">
    <property type="entry name" value="BLL1000 PROTEIN"/>
    <property type="match status" value="1"/>
</dbReference>
<evidence type="ECO:0000259" key="1">
    <source>
        <dbReference type="Pfam" id="PF07143"/>
    </source>
</evidence>